<feature type="signal peptide" evidence="10">
    <location>
        <begin position="1"/>
        <end position="23"/>
    </location>
</feature>
<dbReference type="InterPro" id="IPR006101">
    <property type="entry name" value="Glyco_hydro_2"/>
</dbReference>
<dbReference type="Proteomes" id="UP001500729">
    <property type="component" value="Unassembled WGS sequence"/>
</dbReference>
<evidence type="ECO:0000259" key="11">
    <source>
        <dbReference type="SMART" id="SM00560"/>
    </source>
</evidence>
<feature type="domain" description="LamG-like jellyroll fold" evidence="11">
    <location>
        <begin position="669"/>
        <end position="804"/>
    </location>
</feature>
<evidence type="ECO:0000256" key="4">
    <source>
        <dbReference type="ARBA" id="ARBA00022729"/>
    </source>
</evidence>
<feature type="chain" id="PRO_5047200971" description="beta-galactosidase" evidence="10">
    <location>
        <begin position="24"/>
        <end position="1256"/>
    </location>
</feature>
<name>A0ABP3MMT8_SACER</name>
<dbReference type="InterPro" id="IPR013320">
    <property type="entry name" value="ConA-like_dom_sf"/>
</dbReference>
<dbReference type="Pfam" id="PF02837">
    <property type="entry name" value="Glyco_hydro_2_N"/>
    <property type="match status" value="1"/>
</dbReference>
<dbReference type="InterPro" id="IPR006558">
    <property type="entry name" value="LamG-like"/>
</dbReference>
<evidence type="ECO:0000256" key="6">
    <source>
        <dbReference type="ARBA" id="ARBA00023157"/>
    </source>
</evidence>
<organism evidence="13 14">
    <name type="scientific">Saccharopolyspora erythraea</name>
    <name type="common">Streptomyces erythraeus</name>
    <dbReference type="NCBI Taxonomy" id="1836"/>
    <lineage>
        <taxon>Bacteria</taxon>
        <taxon>Bacillati</taxon>
        <taxon>Actinomycetota</taxon>
        <taxon>Actinomycetes</taxon>
        <taxon>Pseudonocardiales</taxon>
        <taxon>Pseudonocardiaceae</taxon>
        <taxon>Saccharopolyspora</taxon>
    </lineage>
</organism>
<keyword evidence="7" id="KW-0326">Glycosidase</keyword>
<protein>
    <recommendedName>
        <fullName evidence="3">beta-galactosidase</fullName>
        <ecNumber evidence="3">3.2.1.23</ecNumber>
    </recommendedName>
    <alternativeName>
        <fullName evidence="8">Lactase</fullName>
    </alternativeName>
</protein>
<dbReference type="InterPro" id="IPR011013">
    <property type="entry name" value="Gal_mutarotase_sf_dom"/>
</dbReference>
<dbReference type="InterPro" id="IPR004199">
    <property type="entry name" value="B-gal_small/dom_5"/>
</dbReference>
<keyword evidence="5 13" id="KW-0378">Hydrolase</keyword>
<dbReference type="SUPFAM" id="SSF49899">
    <property type="entry name" value="Concanavalin A-like lectins/glucanases"/>
    <property type="match status" value="1"/>
</dbReference>
<dbReference type="PANTHER" id="PTHR46323:SF2">
    <property type="entry name" value="BETA-GALACTOSIDASE"/>
    <property type="match status" value="1"/>
</dbReference>
<dbReference type="Pfam" id="PF16353">
    <property type="entry name" value="LacZ_4"/>
    <property type="match status" value="1"/>
</dbReference>
<dbReference type="Pfam" id="PF02929">
    <property type="entry name" value="Bgal_small_N"/>
    <property type="match status" value="1"/>
</dbReference>
<proteinExistence type="inferred from homology"/>
<accession>A0ABP3MMT8</accession>
<dbReference type="Gene3D" id="2.60.40.10">
    <property type="entry name" value="Immunoglobulins"/>
    <property type="match status" value="2"/>
</dbReference>
<dbReference type="InterPro" id="IPR013783">
    <property type="entry name" value="Ig-like_fold"/>
</dbReference>
<dbReference type="SUPFAM" id="SSF49785">
    <property type="entry name" value="Galactose-binding domain-like"/>
    <property type="match status" value="1"/>
</dbReference>
<dbReference type="SMART" id="SM01038">
    <property type="entry name" value="Bgal_small_N"/>
    <property type="match status" value="1"/>
</dbReference>
<evidence type="ECO:0000256" key="2">
    <source>
        <dbReference type="ARBA" id="ARBA00007401"/>
    </source>
</evidence>
<dbReference type="InterPro" id="IPR006103">
    <property type="entry name" value="Glyco_hydro_2_cat"/>
</dbReference>
<dbReference type="InterPro" id="IPR032312">
    <property type="entry name" value="LacZ_4"/>
</dbReference>
<dbReference type="RefSeq" id="WP_009943338.1">
    <property type="nucleotide sequence ID" value="NZ_BAAAGS010000012.1"/>
</dbReference>
<dbReference type="Gene3D" id="2.70.98.10">
    <property type="match status" value="1"/>
</dbReference>
<dbReference type="InterPro" id="IPR036156">
    <property type="entry name" value="Beta-gal/glucu_dom_sf"/>
</dbReference>
<evidence type="ECO:0000256" key="9">
    <source>
        <dbReference type="SAM" id="MobiDB-lite"/>
    </source>
</evidence>
<dbReference type="SMART" id="SM00560">
    <property type="entry name" value="LamGL"/>
    <property type="match status" value="1"/>
</dbReference>
<dbReference type="Gene3D" id="2.60.120.200">
    <property type="match status" value="1"/>
</dbReference>
<dbReference type="Pfam" id="PF00703">
    <property type="entry name" value="Glyco_hydro_2"/>
    <property type="match status" value="1"/>
</dbReference>
<evidence type="ECO:0000313" key="13">
    <source>
        <dbReference type="EMBL" id="GAA0523505.1"/>
    </source>
</evidence>
<dbReference type="InterPro" id="IPR008979">
    <property type="entry name" value="Galactose-bd-like_sf"/>
</dbReference>
<reference evidence="14" key="1">
    <citation type="journal article" date="2019" name="Int. J. Syst. Evol. Microbiol.">
        <title>The Global Catalogue of Microorganisms (GCM) 10K type strain sequencing project: providing services to taxonomists for standard genome sequencing and annotation.</title>
        <authorList>
            <consortium name="The Broad Institute Genomics Platform"/>
            <consortium name="The Broad Institute Genome Sequencing Center for Infectious Disease"/>
            <person name="Wu L."/>
            <person name="Ma J."/>
        </authorList>
    </citation>
    <scope>NUCLEOTIDE SEQUENCE [LARGE SCALE GENOMIC DNA]</scope>
    <source>
        <strain evidence="14">JCM 10303</strain>
    </source>
</reference>
<dbReference type="SUPFAM" id="SSF49303">
    <property type="entry name" value="beta-Galactosidase/glucuronidase domain"/>
    <property type="match status" value="2"/>
</dbReference>
<evidence type="ECO:0000259" key="12">
    <source>
        <dbReference type="SMART" id="SM01038"/>
    </source>
</evidence>
<comment type="similarity">
    <text evidence="2">Belongs to the glycosyl hydrolase 2 family.</text>
</comment>
<dbReference type="Pfam" id="PF13385">
    <property type="entry name" value="Laminin_G_3"/>
    <property type="match status" value="1"/>
</dbReference>
<dbReference type="Gene3D" id="2.60.120.260">
    <property type="entry name" value="Galactose-binding domain-like"/>
    <property type="match status" value="1"/>
</dbReference>
<comment type="catalytic activity">
    <reaction evidence="1">
        <text>Hydrolysis of terminal non-reducing beta-D-galactose residues in beta-D-galactosides.</text>
        <dbReference type="EC" id="3.2.1.23"/>
    </reaction>
</comment>
<dbReference type="Pfam" id="PF02836">
    <property type="entry name" value="Glyco_hydro_2_C"/>
    <property type="match status" value="1"/>
</dbReference>
<dbReference type="SUPFAM" id="SSF51445">
    <property type="entry name" value="(Trans)glycosidases"/>
    <property type="match status" value="1"/>
</dbReference>
<evidence type="ECO:0000256" key="5">
    <source>
        <dbReference type="ARBA" id="ARBA00022801"/>
    </source>
</evidence>
<dbReference type="InterPro" id="IPR050347">
    <property type="entry name" value="Bact_Beta-galactosidase"/>
</dbReference>
<evidence type="ECO:0000256" key="1">
    <source>
        <dbReference type="ARBA" id="ARBA00001412"/>
    </source>
</evidence>
<evidence type="ECO:0000256" key="8">
    <source>
        <dbReference type="ARBA" id="ARBA00032230"/>
    </source>
</evidence>
<gene>
    <name evidence="13" type="ORF">GCM10009533_23450</name>
</gene>
<dbReference type="InterPro" id="IPR017853">
    <property type="entry name" value="GH"/>
</dbReference>
<comment type="caution">
    <text evidence="13">The sequence shown here is derived from an EMBL/GenBank/DDBJ whole genome shotgun (WGS) entry which is preliminary data.</text>
</comment>
<keyword evidence="6" id="KW-1015">Disulfide bond</keyword>
<dbReference type="InterPro" id="IPR006102">
    <property type="entry name" value="Ig-like_GH2"/>
</dbReference>
<evidence type="ECO:0000256" key="7">
    <source>
        <dbReference type="ARBA" id="ARBA00023295"/>
    </source>
</evidence>
<evidence type="ECO:0000313" key="14">
    <source>
        <dbReference type="Proteomes" id="UP001500729"/>
    </source>
</evidence>
<dbReference type="EMBL" id="BAAAGS010000012">
    <property type="protein sequence ID" value="GAA0523505.1"/>
    <property type="molecule type" value="Genomic_DNA"/>
</dbReference>
<dbReference type="InterPro" id="IPR014718">
    <property type="entry name" value="GH-type_carb-bd"/>
</dbReference>
<dbReference type="EC" id="3.2.1.23" evidence="3"/>
<dbReference type="PRINTS" id="PR00132">
    <property type="entry name" value="GLHYDRLASE2"/>
</dbReference>
<sequence>MRSEIRRPTIVATVAATVSAVVAALLAAPTAAQPQPPGGPTDPAQVESYLEDPRRTGEGQEPQHALLRPYADAEQALRSARHDTDAAADEPTPWTLPLDGRWRFRYAEHHRDLPEGWQSGGAEGAGWSEVSVPGVWQQQGHDRPIYRNVPSEVAPYDPPKVPDDVNPTGAYVREFDVPADWEGRRQLLRFEGATSGWFVWVNGRYAGYDQGGYTPAEFDVTDHLRPGRNTIAVQVHRWGSGSYLENMDFWHYSGIFRGVHLYSVPRTHLEDVTVRTELDDTYTDATLRLGVDVRRAAGGTTGPHAVRARLHDPSGAVVAEFERGIEVTGQGASVELAQPVAKPALWSDETPELYAVVLELLDDEGAVLHTTQQPVGFREVEVRDRQLLLNGKAVDLRGVNRHEHDPATGRTVGRDRQRQDADLMLRHNVNAVRTSHYPNDPFWYRLADRRGLLLADEVDVETHYREDCSAADDCLADRDEWQRAFADRFAALLERDKNHPSVIIWDTGNEAGLGRTHYAMAEHARATDPTRPLYHQSNSPDGDAPFADVWGPRYPSPDRLEQIARETTKPVVMGEWLHAMGNSLGHYEDMWKTIRREPSLQGGFVWDWVDQGLARPLRSTPDVSGNGIPVHYGGNPEVVEGVSGKGLELSGLDDWVEAYRDPRLDVTGKAVTLDIQVKPLSWRGSGTFLSKGDKQWALQMPDPGHVEFFVYGEGGWHTARAAVPPNWWGQWHRVSGTYDGSRVRLFVDGTEVAAQPYSGDIAPNTMYTVSVGRNQEKHTDAFAGRTTHAVVDSARVYDTALTPERLAADPVDQAVLALDFDVEERRGEFLDYGSSNFLANGVINADRTPQPELAQMAYSHAPIRFEAGAADGEFTVRNLNHALSTSAYELSWKLVEAGREIAGGPVEAEAAPGESAPVRLALPPAGRTERFLVLEARRGGHVVSTEQLRAGGSEPAPPPVAPGPAGDLVVEDGQAAVTVRGQGFTYTFDRAAGTLTSMDVDGRQQLAGGPVLDVFRAPTGNEWSGWSGLDAEARFRAAGLDRLTTRVRSVEVEQPSPREVRVAVDTDVAGAPGNGFDSRWVYTVDGSGEVRVDHEAEAYGQQMRSLPWLPRVGMLLRLPDSAGDLTWYGRGPGESYPDRKDSQHVGLWSGTVDQQWFDFLPPQDNGVKVDTAWALLSGGGGGLQVSGAGMAIAADRHSNAERTAFAHELVRDGFVNLHVSAAVTGLGDTPVPVQDRYRVRADQKHGYSVTLRPVRR</sequence>
<dbReference type="GO" id="GO:0016787">
    <property type="term" value="F:hydrolase activity"/>
    <property type="evidence" value="ECO:0007669"/>
    <property type="project" value="UniProtKB-KW"/>
</dbReference>
<dbReference type="InterPro" id="IPR006104">
    <property type="entry name" value="Glyco_hydro_2_N"/>
</dbReference>
<keyword evidence="4 10" id="KW-0732">Signal</keyword>
<dbReference type="SUPFAM" id="SSF74650">
    <property type="entry name" value="Galactose mutarotase-like"/>
    <property type="match status" value="1"/>
</dbReference>
<feature type="domain" description="Beta galactosidase small chain/" evidence="12">
    <location>
        <begin position="978"/>
        <end position="1252"/>
    </location>
</feature>
<evidence type="ECO:0000256" key="3">
    <source>
        <dbReference type="ARBA" id="ARBA00012756"/>
    </source>
</evidence>
<dbReference type="PANTHER" id="PTHR46323">
    <property type="entry name" value="BETA-GALACTOSIDASE"/>
    <property type="match status" value="1"/>
</dbReference>
<evidence type="ECO:0000256" key="10">
    <source>
        <dbReference type="SAM" id="SignalP"/>
    </source>
</evidence>
<feature type="region of interest" description="Disordered" evidence="9">
    <location>
        <begin position="30"/>
        <end position="64"/>
    </location>
</feature>
<keyword evidence="14" id="KW-1185">Reference proteome</keyword>
<dbReference type="Gene3D" id="3.20.20.80">
    <property type="entry name" value="Glycosidases"/>
    <property type="match status" value="1"/>
</dbReference>